<keyword evidence="1" id="KW-0472">Membrane</keyword>
<evidence type="ECO:0000313" key="3">
    <source>
        <dbReference type="Proteomes" id="UP001230978"/>
    </source>
</evidence>
<dbReference type="RefSeq" id="WP_281465479.1">
    <property type="nucleotide sequence ID" value="NZ_CP124535.1"/>
</dbReference>
<proteinExistence type="predicted"/>
<evidence type="ECO:0000313" key="2">
    <source>
        <dbReference type="EMBL" id="WGV15780.1"/>
    </source>
</evidence>
<reference evidence="2 3" key="1">
    <citation type="submission" date="2023-04" db="EMBL/GenBank/DDBJ databases">
        <title>YMD61, complete Genome.</title>
        <authorList>
            <person name="Zhang J."/>
        </authorList>
    </citation>
    <scope>NUCLEOTIDE SEQUENCE [LARGE SCALE GENOMIC DNA]</scope>
    <source>
        <strain evidence="2 3">YMD61</strain>
    </source>
</reference>
<evidence type="ECO:0008006" key="4">
    <source>
        <dbReference type="Google" id="ProtNLM"/>
    </source>
</evidence>
<feature type="transmembrane region" description="Helical" evidence="1">
    <location>
        <begin position="38"/>
        <end position="55"/>
    </location>
</feature>
<dbReference type="Proteomes" id="UP001230978">
    <property type="component" value="Chromosome"/>
</dbReference>
<feature type="transmembrane region" description="Helical" evidence="1">
    <location>
        <begin position="75"/>
        <end position="95"/>
    </location>
</feature>
<organism evidence="2 3">
    <name type="scientific">Fuscovulum ytuae</name>
    <dbReference type="NCBI Taxonomy" id="3042299"/>
    <lineage>
        <taxon>Bacteria</taxon>
        <taxon>Pseudomonadati</taxon>
        <taxon>Pseudomonadota</taxon>
        <taxon>Alphaproteobacteria</taxon>
        <taxon>Rhodobacterales</taxon>
        <taxon>Paracoccaceae</taxon>
        <taxon>Fuscovulum</taxon>
    </lineage>
</organism>
<accession>A0ABY8Q680</accession>
<sequence>MTAPTPQEGIDVTGILDPGETLLWQGPLGFNHASAPPTVAALFLLAFYAFWETWITRSVVEFCPAETAGQGCAGFYWLVGPLLLAIALVQGFALMERQAITTGRAHGALLLTDKRLIRLSHWPWRRMKTGNYLQTPPSGGMPGVIRFGPLGSMIVGPDAGMLIHRMRAVKAGKA</sequence>
<keyword evidence="1" id="KW-0812">Transmembrane</keyword>
<keyword evidence="1" id="KW-1133">Transmembrane helix</keyword>
<gene>
    <name evidence="2" type="ORF">QF092_16220</name>
</gene>
<keyword evidence="3" id="KW-1185">Reference proteome</keyword>
<name>A0ABY8Q680_9RHOB</name>
<protein>
    <recommendedName>
        <fullName evidence="4">PH domain-containing protein</fullName>
    </recommendedName>
</protein>
<dbReference type="EMBL" id="CP124535">
    <property type="protein sequence ID" value="WGV15780.1"/>
    <property type="molecule type" value="Genomic_DNA"/>
</dbReference>
<evidence type="ECO:0000256" key="1">
    <source>
        <dbReference type="SAM" id="Phobius"/>
    </source>
</evidence>